<name>A0A1R1S3N5_9BACI</name>
<dbReference type="RefSeq" id="WP_076758105.1">
    <property type="nucleotide sequence ID" value="NZ_JARMMH010000007.1"/>
</dbReference>
<dbReference type="Proteomes" id="UP000187367">
    <property type="component" value="Unassembled WGS sequence"/>
</dbReference>
<evidence type="ECO:0000256" key="3">
    <source>
        <dbReference type="PROSITE-ProRule" id="PRU00335"/>
    </source>
</evidence>
<organism evidence="5 6">
    <name type="scientific">Bacillus swezeyi</name>
    <dbReference type="NCBI Taxonomy" id="1925020"/>
    <lineage>
        <taxon>Bacteria</taxon>
        <taxon>Bacillati</taxon>
        <taxon>Bacillota</taxon>
        <taxon>Bacilli</taxon>
        <taxon>Bacillales</taxon>
        <taxon>Bacillaceae</taxon>
        <taxon>Bacillus</taxon>
    </lineage>
</organism>
<evidence type="ECO:0000313" key="5">
    <source>
        <dbReference type="EMBL" id="OMI05792.1"/>
    </source>
</evidence>
<comment type="caution">
    <text evidence="5">The sequence shown here is derived from an EMBL/GenBank/DDBJ whole genome shotgun (WGS) entry which is preliminary data.</text>
</comment>
<proteinExistence type="predicted"/>
<dbReference type="InterPro" id="IPR001647">
    <property type="entry name" value="HTH_TetR"/>
</dbReference>
<dbReference type="AlphaFoldDB" id="A0A1R1S3N5"/>
<dbReference type="Gene3D" id="1.10.10.60">
    <property type="entry name" value="Homeodomain-like"/>
    <property type="match status" value="1"/>
</dbReference>
<protein>
    <submittedName>
        <fullName evidence="5">TetR family transcriptional regulator</fullName>
    </submittedName>
</protein>
<dbReference type="SUPFAM" id="SSF48498">
    <property type="entry name" value="Tetracyclin repressor-like, C-terminal domain"/>
    <property type="match status" value="1"/>
</dbReference>
<evidence type="ECO:0000259" key="4">
    <source>
        <dbReference type="PROSITE" id="PS50977"/>
    </source>
</evidence>
<feature type="domain" description="HTH tetR-type" evidence="4">
    <location>
        <begin position="9"/>
        <end position="69"/>
    </location>
</feature>
<evidence type="ECO:0000256" key="2">
    <source>
        <dbReference type="ARBA" id="ARBA00023125"/>
    </source>
</evidence>
<evidence type="ECO:0000256" key="1">
    <source>
        <dbReference type="ARBA" id="ARBA00022491"/>
    </source>
</evidence>
<sequence>MNGFEKRALLIKERIRKTTLEMLKTWEPKRIRITDIAKQANVSQVTIYNYFGSKEALLNEVFKEYIDQAVGEFEEYMKKDIPVKEKIELMILQKKEPNDQQFALTMVKELMIEDNEIMDYIKKQYDDKIIPLMLQMIEDGRRSGEISPKVTAQGFLVFMNMIIEHSKTLGEEYEKNRQFAEEMQHIFFYGLCGRP</sequence>
<dbReference type="SUPFAM" id="SSF46689">
    <property type="entry name" value="Homeodomain-like"/>
    <property type="match status" value="1"/>
</dbReference>
<dbReference type="Pfam" id="PF00440">
    <property type="entry name" value="TetR_N"/>
    <property type="match status" value="1"/>
</dbReference>
<dbReference type="GO" id="GO:0003677">
    <property type="term" value="F:DNA binding"/>
    <property type="evidence" value="ECO:0007669"/>
    <property type="project" value="UniProtKB-UniRule"/>
</dbReference>
<accession>A0A1R1QM99</accession>
<dbReference type="InterPro" id="IPR036271">
    <property type="entry name" value="Tet_transcr_reg_TetR-rel_C_sf"/>
</dbReference>
<reference evidence="5 6" key="1">
    <citation type="submission" date="2017-01" db="EMBL/GenBank/DDBJ databases">
        <title>Bacillus phylogenomics.</title>
        <authorList>
            <person name="Dunlap C."/>
        </authorList>
    </citation>
    <scope>NUCLEOTIDE SEQUENCE [LARGE SCALE GENOMIC DNA]</scope>
    <source>
        <strain evidence="5 6">NRRL B-41282</strain>
    </source>
</reference>
<gene>
    <name evidence="5" type="ORF">BW143_10185</name>
</gene>
<dbReference type="EMBL" id="MTJL01000017">
    <property type="protein sequence ID" value="OMI05792.1"/>
    <property type="molecule type" value="Genomic_DNA"/>
</dbReference>
<keyword evidence="1" id="KW-0678">Repressor</keyword>
<dbReference type="PANTHER" id="PTHR43479">
    <property type="entry name" value="ACREF/ENVCD OPERON REPRESSOR-RELATED"/>
    <property type="match status" value="1"/>
</dbReference>
<accession>A0A1R1S3N5</accession>
<dbReference type="Gene3D" id="1.10.357.10">
    <property type="entry name" value="Tetracycline Repressor, domain 2"/>
    <property type="match status" value="1"/>
</dbReference>
<dbReference type="InterPro" id="IPR009057">
    <property type="entry name" value="Homeodomain-like_sf"/>
</dbReference>
<dbReference type="OrthoDB" id="113732at2"/>
<feature type="DNA-binding region" description="H-T-H motif" evidence="3">
    <location>
        <begin position="32"/>
        <end position="51"/>
    </location>
</feature>
<evidence type="ECO:0000313" key="6">
    <source>
        <dbReference type="Proteomes" id="UP000187367"/>
    </source>
</evidence>
<dbReference type="InterPro" id="IPR050624">
    <property type="entry name" value="HTH-type_Tx_Regulator"/>
</dbReference>
<dbReference type="PANTHER" id="PTHR43479:SF21">
    <property type="entry name" value="TRANSCRIPTIONAL REGULATOR, TETR FAMILY"/>
    <property type="match status" value="1"/>
</dbReference>
<keyword evidence="6" id="KW-1185">Reference proteome</keyword>
<keyword evidence="2 3" id="KW-0238">DNA-binding</keyword>
<dbReference type="PROSITE" id="PS50977">
    <property type="entry name" value="HTH_TETR_2"/>
    <property type="match status" value="1"/>
</dbReference>